<organism evidence="3 4">
    <name type="scientific">Galemys pyrenaicus</name>
    <name type="common">Iberian desman</name>
    <name type="synonym">Pyrenean desman</name>
    <dbReference type="NCBI Taxonomy" id="202257"/>
    <lineage>
        <taxon>Eukaryota</taxon>
        <taxon>Metazoa</taxon>
        <taxon>Chordata</taxon>
        <taxon>Craniata</taxon>
        <taxon>Vertebrata</taxon>
        <taxon>Euteleostomi</taxon>
        <taxon>Mammalia</taxon>
        <taxon>Eutheria</taxon>
        <taxon>Laurasiatheria</taxon>
        <taxon>Eulipotyphla</taxon>
        <taxon>Talpidae</taxon>
        <taxon>Galemys</taxon>
    </lineage>
</organism>
<comment type="caution">
    <text evidence="3">The sequence shown here is derived from an EMBL/GenBank/DDBJ whole genome shotgun (WGS) entry which is preliminary data.</text>
</comment>
<accession>A0A8J6AKG5</accession>
<keyword evidence="1" id="KW-0175">Coiled coil</keyword>
<gene>
    <name evidence="3" type="ORF">J0S82_014146</name>
</gene>
<evidence type="ECO:0000313" key="3">
    <source>
        <dbReference type="EMBL" id="KAG8521026.1"/>
    </source>
</evidence>
<reference evidence="3" key="1">
    <citation type="journal article" date="2021" name="Evol. Appl.">
        <title>The genome of the Pyrenean desman and the effects of bottlenecks and inbreeding on the genomic landscape of an endangered species.</title>
        <authorList>
            <person name="Escoda L."/>
            <person name="Castresana J."/>
        </authorList>
    </citation>
    <scope>NUCLEOTIDE SEQUENCE</scope>
    <source>
        <strain evidence="3">IBE-C5619</strain>
    </source>
</reference>
<dbReference type="PANTHER" id="PTHR21707">
    <property type="entry name" value="FLAGELLUM-ASSOCIATED COILED-COIL DOMAIN-CONTAINING PROTEIN 1"/>
    <property type="match status" value="1"/>
</dbReference>
<feature type="compositionally biased region" description="Low complexity" evidence="2">
    <location>
        <begin position="36"/>
        <end position="49"/>
    </location>
</feature>
<dbReference type="InterPro" id="IPR026674">
    <property type="entry name" value="FLACC1"/>
</dbReference>
<feature type="region of interest" description="Disordered" evidence="2">
    <location>
        <begin position="438"/>
        <end position="470"/>
    </location>
</feature>
<proteinExistence type="predicted"/>
<keyword evidence="4" id="KW-1185">Reference proteome</keyword>
<evidence type="ECO:0000256" key="1">
    <source>
        <dbReference type="SAM" id="Coils"/>
    </source>
</evidence>
<dbReference type="GO" id="GO:0005737">
    <property type="term" value="C:cytoplasm"/>
    <property type="evidence" value="ECO:0007669"/>
    <property type="project" value="TreeGrafter"/>
</dbReference>
<feature type="region of interest" description="Disordered" evidence="2">
    <location>
        <begin position="20"/>
        <end position="58"/>
    </location>
</feature>
<dbReference type="OrthoDB" id="10013155at2759"/>
<dbReference type="AlphaFoldDB" id="A0A8J6AKG5"/>
<dbReference type="Proteomes" id="UP000700334">
    <property type="component" value="Unassembled WGS sequence"/>
</dbReference>
<dbReference type="PANTHER" id="PTHR21707:SF42">
    <property type="entry name" value="FLAGELLUM-ASSOCIATED COILED-COIL DOMAIN-CONTAINING PROTEIN 1"/>
    <property type="match status" value="1"/>
</dbReference>
<protein>
    <submittedName>
        <fullName evidence="3">Flagellum-associated coiled-coil domain-containing protein 1</fullName>
    </submittedName>
</protein>
<dbReference type="EMBL" id="JAGFMF010011501">
    <property type="protein sequence ID" value="KAG8521026.1"/>
    <property type="molecule type" value="Genomic_DNA"/>
</dbReference>
<evidence type="ECO:0000313" key="4">
    <source>
        <dbReference type="Proteomes" id="UP000700334"/>
    </source>
</evidence>
<sequence length="470" mass="55269">MYPNHLMYCTCWDPWKPEPQKRVKTPQPPNKNSTGKPPTLTPLPLATKKQNNSQLTTKPVATPKSQMSLVVGVRREIWRYEEGPGECWASPSHLTSLLWRFKEDTSRRPGGLSAHHLKDYLTFHSKAQEVIRVFPGHGLLRNKEQISVLLGEKMFARKKQLESDMNKMKMSRIDIIADLEEQIAELTVLIEQMNRDHQSAEKSLADEMDLRSAEMQENFERKNRELMEAHAAELSELEENYKAALEQEKLAAQVKLEEMAKDYKYLKNMFHMYQDSIYDEMEDKWSKKKAEWEKDEKLEREKMLLQLKHKMSKKFELQAQEEKKKINDSYILMFESFNREKEELLKQHENDSLQLAELKKTKMIMEEELHTQSLILESLNTTLFHTQMELQREKNMVGNLEKTFQAKIVENEEKFKHAIQLLTEENSCLRQKINVKNEESYEEGSGRSTSVINETNDDSLNDDSNKRKEP</sequence>
<feature type="coiled-coil region" evidence="1">
    <location>
        <begin position="176"/>
        <end position="262"/>
    </location>
</feature>
<evidence type="ECO:0000256" key="2">
    <source>
        <dbReference type="SAM" id="MobiDB-lite"/>
    </source>
</evidence>
<name>A0A8J6AKG5_GALPY</name>